<name>A0A9P7B544_RHOMI</name>
<organism evidence="5 6">
    <name type="scientific">Rhodotorula mucilaginosa</name>
    <name type="common">Yeast</name>
    <name type="synonym">Rhodotorula rubra</name>
    <dbReference type="NCBI Taxonomy" id="5537"/>
    <lineage>
        <taxon>Eukaryota</taxon>
        <taxon>Fungi</taxon>
        <taxon>Dikarya</taxon>
        <taxon>Basidiomycota</taxon>
        <taxon>Pucciniomycotina</taxon>
        <taxon>Microbotryomycetes</taxon>
        <taxon>Sporidiobolales</taxon>
        <taxon>Sporidiobolaceae</taxon>
        <taxon>Rhodotorula</taxon>
    </lineage>
</organism>
<dbReference type="GO" id="GO:0050660">
    <property type="term" value="F:flavin adenine dinucleotide binding"/>
    <property type="evidence" value="ECO:0007669"/>
    <property type="project" value="InterPro"/>
</dbReference>
<keyword evidence="2" id="KW-0285">Flavoprotein</keyword>
<dbReference type="EMBL" id="PUHQ01000045">
    <property type="protein sequence ID" value="KAG0660361.1"/>
    <property type="molecule type" value="Genomic_DNA"/>
</dbReference>
<evidence type="ECO:0000256" key="1">
    <source>
        <dbReference type="ARBA" id="ARBA00010139"/>
    </source>
</evidence>
<evidence type="ECO:0000256" key="3">
    <source>
        <dbReference type="ARBA" id="ARBA00022827"/>
    </source>
</evidence>
<accession>A0A9P7B544</accession>
<protein>
    <submittedName>
        <fullName evidence="5">Uncharacterized protein</fullName>
    </submittedName>
</protein>
<dbReference type="SUPFAM" id="SSF51905">
    <property type="entry name" value="FAD/NAD(P)-binding domain"/>
    <property type="match status" value="1"/>
</dbReference>
<gene>
    <name evidence="5" type="ORF">C6P46_004661</name>
</gene>
<dbReference type="InterPro" id="IPR020946">
    <property type="entry name" value="Flavin_mOase-like"/>
</dbReference>
<reference evidence="5 6" key="1">
    <citation type="submission" date="2020-11" db="EMBL/GenBank/DDBJ databases">
        <title>Kefir isolates.</title>
        <authorList>
            <person name="Marcisauskas S."/>
            <person name="Kim Y."/>
            <person name="Blasche S."/>
        </authorList>
    </citation>
    <scope>NUCLEOTIDE SEQUENCE [LARGE SCALE GENOMIC DNA]</scope>
    <source>
        <strain evidence="5 6">KR</strain>
    </source>
</reference>
<keyword evidence="3" id="KW-0274">FAD</keyword>
<dbReference type="OrthoDB" id="74360at2759"/>
<evidence type="ECO:0000313" key="6">
    <source>
        <dbReference type="Proteomes" id="UP000777482"/>
    </source>
</evidence>
<keyword evidence="4" id="KW-0560">Oxidoreductase</keyword>
<proteinExistence type="inferred from homology"/>
<sequence length="545" mass="61723">MAKETSASEPISARDDHEHYTCIVMGAGFSGMATAIQLKRKFGLEDVLVYEKTDDVGGYDLERESAIQLYPGAASDIPITFYSFSFYPAYRVKSDWASQPLIKEYLHEVRDKFHLDNVVYRTAVEEARFSRADGLWHLKVKDLVTGQIRSRTCNILFACLGGLTVPQDPPFDPAAFTGEIFHTAQWPKEYNLTGKDVVVVGNGCSAAQIVPEICHTAKTVTQVARSRQAYLPRPPLPEGPLIRLLIKYIWGIGWLLRTAMFFVMEQGFIASDIVRGAKDRANLSKIITKYIQAGSPNRYWDVLEPDHEVSAKRRVYDMGYIRSLNEPNVELIADDVVVRAEGDKVYTRGGRELRADVVVLATGFKVRDYMFPLKIINSEGESFQERMDHTGSKVFQGTVVSSFPNLFILMGPNTTTGHSSVVFTSECQLSLAFHMIRPVLEALRDNRNGGGGNETEPPKPAPYVEVKRAAEDARYAELRKEMKKKTWETNHGVSWYTDKRSGLCTALYPWSQIHFWRRCTFPDYGDFKWSHCARGAVWRSWLGFY</sequence>
<dbReference type="PANTHER" id="PTHR42877">
    <property type="entry name" value="L-ORNITHINE N(5)-MONOOXYGENASE-RELATED"/>
    <property type="match status" value="1"/>
</dbReference>
<dbReference type="InterPro" id="IPR051209">
    <property type="entry name" value="FAD-bind_Monooxygenase_sf"/>
</dbReference>
<dbReference type="InterPro" id="IPR036188">
    <property type="entry name" value="FAD/NAD-bd_sf"/>
</dbReference>
<evidence type="ECO:0000313" key="5">
    <source>
        <dbReference type="EMBL" id="KAG0660361.1"/>
    </source>
</evidence>
<dbReference type="Gene3D" id="3.50.50.60">
    <property type="entry name" value="FAD/NAD(P)-binding domain"/>
    <property type="match status" value="2"/>
</dbReference>
<keyword evidence="6" id="KW-1185">Reference proteome</keyword>
<dbReference type="GO" id="GO:0050661">
    <property type="term" value="F:NADP binding"/>
    <property type="evidence" value="ECO:0007669"/>
    <property type="project" value="InterPro"/>
</dbReference>
<comment type="similarity">
    <text evidence="1">Belongs to the FAD-binding monooxygenase family.</text>
</comment>
<evidence type="ECO:0000256" key="2">
    <source>
        <dbReference type="ARBA" id="ARBA00022630"/>
    </source>
</evidence>
<dbReference type="Proteomes" id="UP000777482">
    <property type="component" value="Unassembled WGS sequence"/>
</dbReference>
<evidence type="ECO:0000256" key="4">
    <source>
        <dbReference type="ARBA" id="ARBA00023002"/>
    </source>
</evidence>
<dbReference type="AlphaFoldDB" id="A0A9P7B544"/>
<dbReference type="Pfam" id="PF00743">
    <property type="entry name" value="FMO-like"/>
    <property type="match status" value="1"/>
</dbReference>
<comment type="caution">
    <text evidence="5">The sequence shown here is derived from an EMBL/GenBank/DDBJ whole genome shotgun (WGS) entry which is preliminary data.</text>
</comment>
<dbReference type="GO" id="GO:0004499">
    <property type="term" value="F:N,N-dimethylaniline monooxygenase activity"/>
    <property type="evidence" value="ECO:0007669"/>
    <property type="project" value="InterPro"/>
</dbReference>
<dbReference type="PANTHER" id="PTHR42877:SF5">
    <property type="entry name" value="L-ORNITHINE N(5)-MONOOXYGENASE-RELATED"/>
    <property type="match status" value="1"/>
</dbReference>